<dbReference type="InterPro" id="IPR032466">
    <property type="entry name" value="Metal_Hydrolase"/>
</dbReference>
<dbReference type="AlphaFoldDB" id="A0A558GPR6"/>
<protein>
    <submittedName>
        <fullName evidence="3">Amidohydrolase family protein</fullName>
    </submittedName>
</protein>
<comment type="similarity">
    <text evidence="1">Belongs to the metallo-dependent hydrolases superfamily.</text>
</comment>
<keyword evidence="3" id="KW-0378">Hydrolase</keyword>
<evidence type="ECO:0000313" key="3">
    <source>
        <dbReference type="EMBL" id="TVU58875.1"/>
    </source>
</evidence>
<dbReference type="OrthoDB" id="5450317at2"/>
<accession>A0A558GPR6</accession>
<dbReference type="PANTHER" id="PTHR43569:SF2">
    <property type="entry name" value="AMIDOHYDROLASE-RELATED DOMAIN-CONTAINING PROTEIN"/>
    <property type="match status" value="1"/>
</dbReference>
<sequence>MIDAHLHLWTLDTFVTGGPRHYSWLGPQHGELFRSFGEDEAHETLDAAGVTGAVLVQADDTVADTESMLAVAKRNPWVLGVVGWVRMDTPDQAAEQLDRFSTHSSFKGVRHLVHDDPRDDFLDLPAVRESLALVAQRGLAFDVPDAFPRHLDAVARLARDVPELTLVLDHLGKPPLADVVAMDAWRNDFKALGREPNAVAKLSGLHLPGVEYTAESLRPLFEEALAAFGPGRLMIGGDWPVSTLGAPYGRTLDVLLELVSSLSPAEQDAVLEETAIRTYKLDGAPLSQTAV</sequence>
<proteinExistence type="inferred from homology"/>
<evidence type="ECO:0000256" key="1">
    <source>
        <dbReference type="ARBA" id="ARBA00038310"/>
    </source>
</evidence>
<dbReference type="RefSeq" id="WP_144652875.1">
    <property type="nucleotide sequence ID" value="NZ_VNFK01000021.1"/>
</dbReference>
<dbReference type="SUPFAM" id="SSF51556">
    <property type="entry name" value="Metallo-dependent hydrolases"/>
    <property type="match status" value="1"/>
</dbReference>
<dbReference type="InterPro" id="IPR052350">
    <property type="entry name" value="Metallo-dep_Lactonases"/>
</dbReference>
<organism evidence="3 4">
    <name type="scientific">Paenarthrobacter nitroguajacolicus</name>
    <name type="common">Arthrobacter nitroguajacolicus</name>
    <dbReference type="NCBI Taxonomy" id="211146"/>
    <lineage>
        <taxon>Bacteria</taxon>
        <taxon>Bacillati</taxon>
        <taxon>Actinomycetota</taxon>
        <taxon>Actinomycetes</taxon>
        <taxon>Micrococcales</taxon>
        <taxon>Micrococcaceae</taxon>
        <taxon>Paenarthrobacter</taxon>
    </lineage>
</organism>
<evidence type="ECO:0000313" key="4">
    <source>
        <dbReference type="Proteomes" id="UP000316500"/>
    </source>
</evidence>
<evidence type="ECO:0000259" key="2">
    <source>
        <dbReference type="Pfam" id="PF04909"/>
    </source>
</evidence>
<feature type="domain" description="Amidohydrolase-related" evidence="2">
    <location>
        <begin position="2"/>
        <end position="281"/>
    </location>
</feature>
<dbReference type="GO" id="GO:0016787">
    <property type="term" value="F:hydrolase activity"/>
    <property type="evidence" value="ECO:0007669"/>
    <property type="project" value="UniProtKB-KW"/>
</dbReference>
<dbReference type="PANTHER" id="PTHR43569">
    <property type="entry name" value="AMIDOHYDROLASE"/>
    <property type="match status" value="1"/>
</dbReference>
<dbReference type="InterPro" id="IPR006680">
    <property type="entry name" value="Amidohydro-rel"/>
</dbReference>
<gene>
    <name evidence="3" type="ORF">FQP90_20280</name>
</gene>
<name>A0A558GPR6_PAENT</name>
<dbReference type="EMBL" id="VNFK01000021">
    <property type="protein sequence ID" value="TVU58875.1"/>
    <property type="molecule type" value="Genomic_DNA"/>
</dbReference>
<comment type="caution">
    <text evidence="3">The sequence shown here is derived from an EMBL/GenBank/DDBJ whole genome shotgun (WGS) entry which is preliminary data.</text>
</comment>
<dbReference type="Gene3D" id="3.20.20.140">
    <property type="entry name" value="Metal-dependent hydrolases"/>
    <property type="match status" value="1"/>
</dbReference>
<reference evidence="3 4" key="1">
    <citation type="submission" date="2019-07" db="EMBL/GenBank/DDBJ databases">
        <title>Diversity of Bacteria from Kongsfjorden, Arctic.</title>
        <authorList>
            <person name="Yu Y."/>
        </authorList>
    </citation>
    <scope>NUCLEOTIDE SEQUENCE [LARGE SCALE GENOMIC DNA]</scope>
    <source>
        <strain evidence="3 4">SM1928</strain>
    </source>
</reference>
<dbReference type="Pfam" id="PF04909">
    <property type="entry name" value="Amidohydro_2"/>
    <property type="match status" value="1"/>
</dbReference>
<dbReference type="Proteomes" id="UP000316500">
    <property type="component" value="Unassembled WGS sequence"/>
</dbReference>